<dbReference type="OrthoDB" id="9808603at2"/>
<accession>V4RNH9</accession>
<sequence>MQRISMAACLAVLVALAATTAEAQDAAAGRQKAQMCAVCHGLDGIGRNPDVPNLAGDNAIYLRAQLHAFKSGERRHEQMSIIAQGLSEEDIADLTAWYSSLKITVEMPE</sequence>
<protein>
    <submittedName>
        <fullName evidence="9">Cytochrome c4</fullName>
    </submittedName>
</protein>
<dbReference type="Pfam" id="PF00034">
    <property type="entry name" value="Cytochrom_C"/>
    <property type="match status" value="1"/>
</dbReference>
<dbReference type="GO" id="GO:0020037">
    <property type="term" value="F:heme binding"/>
    <property type="evidence" value="ECO:0007669"/>
    <property type="project" value="InterPro"/>
</dbReference>
<dbReference type="InterPro" id="IPR009056">
    <property type="entry name" value="Cyt_c-like_dom"/>
</dbReference>
<dbReference type="SUPFAM" id="SSF46626">
    <property type="entry name" value="Cytochrome c"/>
    <property type="match status" value="1"/>
</dbReference>
<evidence type="ECO:0000256" key="5">
    <source>
        <dbReference type="ARBA" id="ARBA00023004"/>
    </source>
</evidence>
<dbReference type="GO" id="GO:0009055">
    <property type="term" value="F:electron transfer activity"/>
    <property type="evidence" value="ECO:0007669"/>
    <property type="project" value="InterPro"/>
</dbReference>
<keyword evidence="1" id="KW-0813">Transport</keyword>
<evidence type="ECO:0000256" key="6">
    <source>
        <dbReference type="PROSITE-ProRule" id="PRU00433"/>
    </source>
</evidence>
<dbReference type="Proteomes" id="UP000017819">
    <property type="component" value="Unassembled WGS sequence"/>
</dbReference>
<dbReference type="InterPro" id="IPR036909">
    <property type="entry name" value="Cyt_c-like_dom_sf"/>
</dbReference>
<dbReference type="AlphaFoldDB" id="V4RNH9"/>
<evidence type="ECO:0000256" key="2">
    <source>
        <dbReference type="ARBA" id="ARBA00022617"/>
    </source>
</evidence>
<dbReference type="eggNOG" id="COG2863">
    <property type="taxonomic scope" value="Bacteria"/>
</dbReference>
<keyword evidence="5 6" id="KW-0408">Iron</keyword>
<name>V4RNH9_9HYPH</name>
<evidence type="ECO:0000313" key="10">
    <source>
        <dbReference type="Proteomes" id="UP000017819"/>
    </source>
</evidence>
<dbReference type="Gene3D" id="1.10.760.10">
    <property type="entry name" value="Cytochrome c-like domain"/>
    <property type="match status" value="1"/>
</dbReference>
<keyword evidence="4" id="KW-0249">Electron transport</keyword>
<proteinExistence type="predicted"/>
<keyword evidence="3 6" id="KW-0479">Metal-binding</keyword>
<reference evidence="9 10" key="1">
    <citation type="journal article" date="2014" name="Genome Announc.">
        <title>Draft Genome Sequence of Lutibaculum baratangense Strain AMV1T, Isolated from a Mud Volcano in Andamans, India.</title>
        <authorList>
            <person name="Singh A."/>
            <person name="Sreenivas A."/>
            <person name="Sathyanarayana Reddy G."/>
            <person name="Pinnaka A.K."/>
            <person name="Shivaji S."/>
        </authorList>
    </citation>
    <scope>NUCLEOTIDE SEQUENCE [LARGE SCALE GENOMIC DNA]</scope>
    <source>
        <strain evidence="9 10">AMV1</strain>
    </source>
</reference>
<dbReference type="PANTHER" id="PTHR33751">
    <property type="entry name" value="CBB3-TYPE CYTOCHROME C OXIDASE SUBUNIT FIXP"/>
    <property type="match status" value="1"/>
</dbReference>
<dbReference type="STRING" id="631454.N177_0613"/>
<dbReference type="RefSeq" id="WP_023430762.1">
    <property type="nucleotide sequence ID" value="NZ_AWXZ01000013.1"/>
</dbReference>
<evidence type="ECO:0000256" key="4">
    <source>
        <dbReference type="ARBA" id="ARBA00022982"/>
    </source>
</evidence>
<keyword evidence="10" id="KW-1185">Reference proteome</keyword>
<evidence type="ECO:0000256" key="3">
    <source>
        <dbReference type="ARBA" id="ARBA00022723"/>
    </source>
</evidence>
<keyword evidence="7" id="KW-0732">Signal</keyword>
<dbReference type="PROSITE" id="PS51007">
    <property type="entry name" value="CYTC"/>
    <property type="match status" value="1"/>
</dbReference>
<feature type="signal peptide" evidence="7">
    <location>
        <begin position="1"/>
        <end position="23"/>
    </location>
</feature>
<dbReference type="GO" id="GO:0046872">
    <property type="term" value="F:metal ion binding"/>
    <property type="evidence" value="ECO:0007669"/>
    <property type="project" value="UniProtKB-KW"/>
</dbReference>
<dbReference type="PANTHER" id="PTHR33751:SF9">
    <property type="entry name" value="CYTOCHROME C4"/>
    <property type="match status" value="1"/>
</dbReference>
<feature type="domain" description="Cytochrome c" evidence="8">
    <location>
        <begin position="24"/>
        <end position="102"/>
    </location>
</feature>
<evidence type="ECO:0000259" key="8">
    <source>
        <dbReference type="PROSITE" id="PS51007"/>
    </source>
</evidence>
<evidence type="ECO:0000313" key="9">
    <source>
        <dbReference type="EMBL" id="ESR26829.1"/>
    </source>
</evidence>
<dbReference type="InterPro" id="IPR050597">
    <property type="entry name" value="Cytochrome_c_Oxidase_Subunit"/>
</dbReference>
<feature type="chain" id="PRO_5004725892" evidence="7">
    <location>
        <begin position="24"/>
        <end position="109"/>
    </location>
</feature>
<gene>
    <name evidence="9" type="ORF">N177_0613</name>
</gene>
<evidence type="ECO:0000256" key="1">
    <source>
        <dbReference type="ARBA" id="ARBA00022448"/>
    </source>
</evidence>
<evidence type="ECO:0000256" key="7">
    <source>
        <dbReference type="SAM" id="SignalP"/>
    </source>
</evidence>
<dbReference type="EMBL" id="AWXZ01000013">
    <property type="protein sequence ID" value="ESR26829.1"/>
    <property type="molecule type" value="Genomic_DNA"/>
</dbReference>
<comment type="caution">
    <text evidence="9">The sequence shown here is derived from an EMBL/GenBank/DDBJ whole genome shotgun (WGS) entry which is preliminary data.</text>
</comment>
<organism evidence="9 10">
    <name type="scientific">Lutibaculum baratangense AMV1</name>
    <dbReference type="NCBI Taxonomy" id="631454"/>
    <lineage>
        <taxon>Bacteria</taxon>
        <taxon>Pseudomonadati</taxon>
        <taxon>Pseudomonadota</taxon>
        <taxon>Alphaproteobacteria</taxon>
        <taxon>Hyphomicrobiales</taxon>
        <taxon>Tepidamorphaceae</taxon>
        <taxon>Lutibaculum</taxon>
    </lineage>
</organism>
<keyword evidence="2 6" id="KW-0349">Heme</keyword>